<dbReference type="OrthoDB" id="9787658at2"/>
<feature type="domain" description="ApeI dehydratase-like" evidence="1">
    <location>
        <begin position="102"/>
        <end position="195"/>
    </location>
</feature>
<dbReference type="AlphaFoldDB" id="A0A3A1Y262"/>
<evidence type="ECO:0000313" key="2">
    <source>
        <dbReference type="EMBL" id="RIY31645.1"/>
    </source>
</evidence>
<proteinExistence type="predicted"/>
<protein>
    <recommendedName>
        <fullName evidence="1">ApeI dehydratase-like domain-containing protein</fullName>
    </recommendedName>
</protein>
<evidence type="ECO:0000313" key="3">
    <source>
        <dbReference type="Proteomes" id="UP000265691"/>
    </source>
</evidence>
<dbReference type="Proteomes" id="UP000265691">
    <property type="component" value="Unassembled WGS sequence"/>
</dbReference>
<dbReference type="InterPro" id="IPR029069">
    <property type="entry name" value="HotDog_dom_sf"/>
</dbReference>
<dbReference type="RefSeq" id="WP_119525515.1">
    <property type="nucleotide sequence ID" value="NZ_NRHC01000083.1"/>
</dbReference>
<dbReference type="Pfam" id="PF22818">
    <property type="entry name" value="ApeI-like"/>
    <property type="match status" value="1"/>
</dbReference>
<dbReference type="Gene3D" id="3.10.129.10">
    <property type="entry name" value="Hotdog Thioesterase"/>
    <property type="match status" value="1"/>
</dbReference>
<dbReference type="SUPFAM" id="SSF54637">
    <property type="entry name" value="Thioesterase/thiol ester dehydrase-isomerase"/>
    <property type="match status" value="1"/>
</dbReference>
<comment type="caution">
    <text evidence="2">The sequence shown here is derived from an EMBL/GenBank/DDBJ whole genome shotgun (WGS) entry which is preliminary data.</text>
</comment>
<gene>
    <name evidence="2" type="ORF">CKF54_06295</name>
</gene>
<dbReference type="InterPro" id="IPR054545">
    <property type="entry name" value="ApeI-like"/>
</dbReference>
<dbReference type="EMBL" id="NRHC01000083">
    <property type="protein sequence ID" value="RIY31645.1"/>
    <property type="molecule type" value="Genomic_DNA"/>
</dbReference>
<organism evidence="2 3">
    <name type="scientific">Psittacicella hinzii</name>
    <dbReference type="NCBI Taxonomy" id="2028575"/>
    <lineage>
        <taxon>Bacteria</taxon>
        <taxon>Pseudomonadati</taxon>
        <taxon>Pseudomonadota</taxon>
        <taxon>Gammaproteobacteria</taxon>
        <taxon>Pasteurellales</taxon>
        <taxon>Psittacicellaceae</taxon>
        <taxon>Psittacicella</taxon>
    </lineage>
</organism>
<reference evidence="2 3" key="1">
    <citation type="submission" date="2017-08" db="EMBL/GenBank/DDBJ databases">
        <title>Reclassification of Bisgaard taxon 37 and 44.</title>
        <authorList>
            <person name="Christensen H."/>
        </authorList>
    </citation>
    <scope>NUCLEOTIDE SEQUENCE [LARGE SCALE GENOMIC DNA]</scope>
    <source>
        <strain evidence="2 3">B96_3</strain>
    </source>
</reference>
<accession>A0A3A1Y262</accession>
<keyword evidence="3" id="KW-1185">Reference proteome</keyword>
<sequence length="209" mass="23730">MQPTFTVIEELASKLKTLPWVEQAVVLRQQDQQLVAWLGLNEAGIEIYKSQGRQALIAEVVSSSQVEIDLYYLTQAQANDLTPAQVLEFSTQKQTEVIWLSHTQENDSFTFTGQVPLDLIYFRDHFASFPLVPGVVLLGWIEKLVQQLYPEIPSSRNITNLKFQKFTRPLDQVTLTIKHESNRGRVAFKMTSASEPSVKGFLVYVDPNS</sequence>
<name>A0A3A1Y262_9GAMM</name>
<evidence type="ECO:0000259" key="1">
    <source>
        <dbReference type="Pfam" id="PF22818"/>
    </source>
</evidence>